<dbReference type="RefSeq" id="WP_084373912.1">
    <property type="nucleotide sequence ID" value="NZ_FWYF01000003.1"/>
</dbReference>
<accession>A0A1W2GKN0</accession>
<keyword evidence="3" id="KW-1185">Reference proteome</keyword>
<reference evidence="2 3" key="1">
    <citation type="submission" date="2017-04" db="EMBL/GenBank/DDBJ databases">
        <authorList>
            <person name="Afonso C.L."/>
            <person name="Miller P.J."/>
            <person name="Scott M.A."/>
            <person name="Spackman E."/>
            <person name="Goraichik I."/>
            <person name="Dimitrov K.M."/>
            <person name="Suarez D.L."/>
            <person name="Swayne D.E."/>
        </authorList>
    </citation>
    <scope>NUCLEOTIDE SEQUENCE [LARGE SCALE GENOMIC DNA]</scope>
    <source>
        <strain evidence="2 3">DSM 26133</strain>
    </source>
</reference>
<dbReference type="EMBL" id="FWYF01000003">
    <property type="protein sequence ID" value="SMD37210.1"/>
    <property type="molecule type" value="Genomic_DNA"/>
</dbReference>
<dbReference type="InterPro" id="IPR002881">
    <property type="entry name" value="DUF58"/>
</dbReference>
<gene>
    <name evidence="2" type="ORF">SAMN04488029_3297</name>
</gene>
<dbReference type="Gene3D" id="3.40.50.410">
    <property type="entry name" value="von Willebrand factor, type A domain"/>
    <property type="match status" value="1"/>
</dbReference>
<dbReference type="STRING" id="692418.SAMN04488029_3297"/>
<dbReference type="InterPro" id="IPR036465">
    <property type="entry name" value="vWFA_dom_sf"/>
</dbReference>
<evidence type="ECO:0000313" key="3">
    <source>
        <dbReference type="Proteomes" id="UP000192472"/>
    </source>
</evidence>
<dbReference type="PANTHER" id="PTHR33608:SF7">
    <property type="entry name" value="DUF58 DOMAIN-CONTAINING PROTEIN"/>
    <property type="match status" value="1"/>
</dbReference>
<sequence>MKLDIDINKLKEYANVELLARQLVEGFITGLHKSPYHGFSVEFAEHRLYNYGESTRHIDWKVYAKTDRLYTKRYEEETNLRCYIVLDTSSSMYYPKPEHGKIKFSILAGAAISFLLQKQRDAVGLFTFSDKIDFQSDTKSTSTHVHNLLNTYQQLFERPPVQQKTNVAQVLHEVAEKIPKRSLVVIFSDMLQQETDQEEIFSALNHLKHNKHEVLLFHVNDKETELDFEFEDRPYRFEDLETGQVVKLTPTEIKKAYKQQMDEAFKNLFLKCSQLKIDFVDADIKGGFDKILSTYLTKRAKMG</sequence>
<protein>
    <recommendedName>
        <fullName evidence="1">DUF58 domain-containing protein</fullName>
    </recommendedName>
</protein>
<dbReference type="OrthoDB" id="9776116at2"/>
<evidence type="ECO:0000313" key="2">
    <source>
        <dbReference type="EMBL" id="SMD37210.1"/>
    </source>
</evidence>
<dbReference type="Pfam" id="PF01882">
    <property type="entry name" value="DUF58"/>
    <property type="match status" value="1"/>
</dbReference>
<dbReference type="AlphaFoldDB" id="A0A1W2GKN0"/>
<dbReference type="SUPFAM" id="SSF53300">
    <property type="entry name" value="vWA-like"/>
    <property type="match status" value="1"/>
</dbReference>
<proteinExistence type="predicted"/>
<organism evidence="2 3">
    <name type="scientific">Reichenbachiella faecimaris</name>
    <dbReference type="NCBI Taxonomy" id="692418"/>
    <lineage>
        <taxon>Bacteria</taxon>
        <taxon>Pseudomonadati</taxon>
        <taxon>Bacteroidota</taxon>
        <taxon>Cytophagia</taxon>
        <taxon>Cytophagales</taxon>
        <taxon>Reichenbachiellaceae</taxon>
        <taxon>Reichenbachiella</taxon>
    </lineage>
</organism>
<evidence type="ECO:0000259" key="1">
    <source>
        <dbReference type="Pfam" id="PF01882"/>
    </source>
</evidence>
<dbReference type="Proteomes" id="UP000192472">
    <property type="component" value="Unassembled WGS sequence"/>
</dbReference>
<name>A0A1W2GKN0_REIFA</name>
<dbReference type="PANTHER" id="PTHR33608">
    <property type="entry name" value="BLL2464 PROTEIN"/>
    <property type="match status" value="1"/>
</dbReference>
<feature type="domain" description="DUF58" evidence="1">
    <location>
        <begin position="45"/>
        <end position="261"/>
    </location>
</feature>